<dbReference type="InterPro" id="IPR012171">
    <property type="entry name" value="Fatty_acid_desaturase"/>
</dbReference>
<keyword evidence="1" id="KW-0812">Transmembrane</keyword>
<dbReference type="Proteomes" id="UP000215188">
    <property type="component" value="Unassembled WGS sequence"/>
</dbReference>
<dbReference type="EMBL" id="NJGG01000001">
    <property type="protein sequence ID" value="OXL15937.1"/>
    <property type="molecule type" value="Genomic_DNA"/>
</dbReference>
<dbReference type="GO" id="GO:0006629">
    <property type="term" value="P:lipid metabolic process"/>
    <property type="evidence" value="ECO:0007669"/>
    <property type="project" value="InterPro"/>
</dbReference>
<keyword evidence="1" id="KW-1133">Transmembrane helix</keyword>
<evidence type="ECO:0000259" key="2">
    <source>
        <dbReference type="Pfam" id="PF00487"/>
    </source>
</evidence>
<dbReference type="InterPro" id="IPR005804">
    <property type="entry name" value="FA_desaturase_dom"/>
</dbReference>
<evidence type="ECO:0000313" key="3">
    <source>
        <dbReference type="EMBL" id="OXL15937.1"/>
    </source>
</evidence>
<feature type="transmembrane region" description="Helical" evidence="1">
    <location>
        <begin position="196"/>
        <end position="219"/>
    </location>
</feature>
<evidence type="ECO:0000313" key="4">
    <source>
        <dbReference type="Proteomes" id="UP000215188"/>
    </source>
</evidence>
<accession>A0A229FVA4</accession>
<reference evidence="3 4" key="1">
    <citation type="submission" date="2017-06" db="EMBL/GenBank/DDBJ databases">
        <title>Reclassification of a Polynucleobacter cosmopolitanus strain isolated from tropical Lake Victoria as Polynucleobacter victoriensis comb. nov.</title>
        <authorList>
            <person name="Hahn M.W."/>
        </authorList>
    </citation>
    <scope>NUCLEOTIDE SEQUENCE [LARGE SCALE GENOMIC DNA]</scope>
    <source>
        <strain evidence="3 4">MWH-MoIso2</strain>
    </source>
</reference>
<evidence type="ECO:0000256" key="1">
    <source>
        <dbReference type="SAM" id="Phobius"/>
    </source>
</evidence>
<proteinExistence type="predicted"/>
<protein>
    <submittedName>
        <fullName evidence="3">Fatty acid desaturase</fullName>
    </submittedName>
</protein>
<organism evidence="3 4">
    <name type="scientific">Polynucleobacter cosmopolitanus</name>
    <dbReference type="NCBI Taxonomy" id="351345"/>
    <lineage>
        <taxon>Bacteria</taxon>
        <taxon>Pseudomonadati</taxon>
        <taxon>Pseudomonadota</taxon>
        <taxon>Betaproteobacteria</taxon>
        <taxon>Burkholderiales</taxon>
        <taxon>Burkholderiaceae</taxon>
        <taxon>Polynucleobacter</taxon>
    </lineage>
</organism>
<dbReference type="AlphaFoldDB" id="A0A229FVA4"/>
<keyword evidence="1" id="KW-0472">Membrane</keyword>
<feature type="transmembrane region" description="Helical" evidence="1">
    <location>
        <begin position="225"/>
        <end position="250"/>
    </location>
</feature>
<dbReference type="OrthoDB" id="104711at2"/>
<feature type="transmembrane region" description="Helical" evidence="1">
    <location>
        <begin position="65"/>
        <end position="84"/>
    </location>
</feature>
<dbReference type="Pfam" id="PF00487">
    <property type="entry name" value="FA_desaturase"/>
    <property type="match status" value="1"/>
</dbReference>
<feature type="domain" description="Fatty acid desaturase" evidence="2">
    <location>
        <begin position="69"/>
        <end position="323"/>
    </location>
</feature>
<sequence length="368" mass="42315">MSANTVEATLDQPIPVGQPIPHRKVIRSWLTPLTERSVMRAIVLQIIDTVILTAGIVGTVYFESVLVKLLLAVFSGFMIGRIFILGHDACHQSFTPHRGLNKVLGRLAFLPSLTPYSLWEVGHNVVHHGQTNLKGFDFVWAPLSLEEYNKLTPAEKALERHYRSGWGPALYYMLEIWWKKMFFPNKKAMPATRPAFFWDNVLVSAFAVIWVSALVIAAIQTNQSILLTVIMGFLIPFIFWNAMIGFVVYVHHTHPSVSWYSDKSEWLRAQPFVSTTVHLVFPFKWGAWMHHIMEHTAHHVDMSVPLYKLKEAQTKLETMLPERIIIQKFSWAWYFDTAKQCKLYDTEKKCWLDFDGNKTADSIKVVLS</sequence>
<name>A0A229FVA4_9BURK</name>
<dbReference type="RefSeq" id="WP_089514973.1">
    <property type="nucleotide sequence ID" value="NZ_NJGG01000001.1"/>
</dbReference>
<dbReference type="PANTHER" id="PTHR32100">
    <property type="entry name" value="OMEGA-6 FATTY ACID DESATURASE, CHLOROPLASTIC"/>
    <property type="match status" value="1"/>
</dbReference>
<gene>
    <name evidence="3" type="ORF">AOC33_02230</name>
</gene>
<comment type="caution">
    <text evidence="3">The sequence shown here is derived from an EMBL/GenBank/DDBJ whole genome shotgun (WGS) entry which is preliminary data.</text>
</comment>
<dbReference type="GO" id="GO:0016491">
    <property type="term" value="F:oxidoreductase activity"/>
    <property type="evidence" value="ECO:0007669"/>
    <property type="project" value="InterPro"/>
</dbReference>
<feature type="transmembrane region" description="Helical" evidence="1">
    <location>
        <begin position="37"/>
        <end position="59"/>
    </location>
</feature>
<keyword evidence="4" id="KW-1185">Reference proteome</keyword>